<gene>
    <name evidence="4" type="ORF">GIY23_17745</name>
</gene>
<dbReference type="Pfam" id="PF00583">
    <property type="entry name" value="Acetyltransf_1"/>
    <property type="match status" value="1"/>
</dbReference>
<evidence type="ECO:0000259" key="3">
    <source>
        <dbReference type="PROSITE" id="PS51186"/>
    </source>
</evidence>
<keyword evidence="1 4" id="KW-0808">Transferase</keyword>
<sequence length="163" mass="18040">MQTRTIRRAQPEEFDAVGALTVRAYVEGGHLDGDEDYTEVLRDASARAEKATLLVAVEGDSVVGTATFAMHGSGWAEAARPGEAELRMLAVVPEHHGSGVGRALLEAVVAEARSYELDRIVLFSQESMTQAQAMYRRSGFYRRPEYDWRPLPEVRLLSFALDL</sequence>
<dbReference type="PANTHER" id="PTHR43877">
    <property type="entry name" value="AMINOALKYLPHOSPHONATE N-ACETYLTRANSFERASE-RELATED-RELATED"/>
    <property type="match status" value="1"/>
</dbReference>
<dbReference type="GO" id="GO:0016747">
    <property type="term" value="F:acyltransferase activity, transferring groups other than amino-acyl groups"/>
    <property type="evidence" value="ECO:0007669"/>
    <property type="project" value="InterPro"/>
</dbReference>
<proteinExistence type="predicted"/>
<feature type="domain" description="N-acetyltransferase" evidence="3">
    <location>
        <begin position="4"/>
        <end position="158"/>
    </location>
</feature>
<protein>
    <submittedName>
        <fullName evidence="4">GNAT family N-acetyltransferase</fullName>
    </submittedName>
</protein>
<dbReference type="AlphaFoldDB" id="A0A5Q3QHX4"/>
<dbReference type="CDD" id="cd04301">
    <property type="entry name" value="NAT_SF"/>
    <property type="match status" value="1"/>
</dbReference>
<evidence type="ECO:0000313" key="4">
    <source>
        <dbReference type="EMBL" id="QGK71115.1"/>
    </source>
</evidence>
<dbReference type="Proteomes" id="UP000371041">
    <property type="component" value="Chromosome"/>
</dbReference>
<dbReference type="Gene3D" id="3.40.630.30">
    <property type="match status" value="1"/>
</dbReference>
<dbReference type="SUPFAM" id="SSF55729">
    <property type="entry name" value="Acyl-CoA N-acyltransferases (Nat)"/>
    <property type="match status" value="1"/>
</dbReference>
<reference evidence="5" key="1">
    <citation type="submission" date="2019-11" db="EMBL/GenBank/DDBJ databases">
        <title>The complete genome sequence of Saccharopolyspora sp. E2A.</title>
        <authorList>
            <person name="Zhang G."/>
        </authorList>
    </citation>
    <scope>NUCLEOTIDE SEQUENCE [LARGE SCALE GENOMIC DNA]</scope>
    <source>
        <strain evidence="5">E2A</strain>
    </source>
</reference>
<evidence type="ECO:0000256" key="2">
    <source>
        <dbReference type="ARBA" id="ARBA00023315"/>
    </source>
</evidence>
<evidence type="ECO:0000256" key="1">
    <source>
        <dbReference type="ARBA" id="ARBA00022679"/>
    </source>
</evidence>
<keyword evidence="2" id="KW-0012">Acyltransferase</keyword>
<dbReference type="KEGG" id="sace:GIY23_17745"/>
<dbReference type="InterPro" id="IPR016181">
    <property type="entry name" value="Acyl_CoA_acyltransferase"/>
</dbReference>
<dbReference type="PROSITE" id="PS51186">
    <property type="entry name" value="GNAT"/>
    <property type="match status" value="1"/>
</dbReference>
<evidence type="ECO:0000313" key="5">
    <source>
        <dbReference type="Proteomes" id="UP000371041"/>
    </source>
</evidence>
<dbReference type="InterPro" id="IPR050832">
    <property type="entry name" value="Bact_Acetyltransf"/>
</dbReference>
<dbReference type="RefSeq" id="WP_154077691.1">
    <property type="nucleotide sequence ID" value="NZ_CP045929.1"/>
</dbReference>
<name>A0A5Q3QHX4_9PSEU</name>
<accession>A0A5Q3QHX4</accession>
<dbReference type="EMBL" id="CP045929">
    <property type="protein sequence ID" value="QGK71115.1"/>
    <property type="molecule type" value="Genomic_DNA"/>
</dbReference>
<dbReference type="PANTHER" id="PTHR43877:SF2">
    <property type="entry name" value="AMINOALKYLPHOSPHONATE N-ACETYLTRANSFERASE-RELATED"/>
    <property type="match status" value="1"/>
</dbReference>
<organism evidence="4 5">
    <name type="scientific">Allosaccharopolyspora coralli</name>
    <dbReference type="NCBI Taxonomy" id="2665642"/>
    <lineage>
        <taxon>Bacteria</taxon>
        <taxon>Bacillati</taxon>
        <taxon>Actinomycetota</taxon>
        <taxon>Actinomycetes</taxon>
        <taxon>Pseudonocardiales</taxon>
        <taxon>Pseudonocardiaceae</taxon>
        <taxon>Allosaccharopolyspora</taxon>
    </lineage>
</organism>
<dbReference type="InterPro" id="IPR000182">
    <property type="entry name" value="GNAT_dom"/>
</dbReference>
<keyword evidence="5" id="KW-1185">Reference proteome</keyword>